<evidence type="ECO:0000256" key="4">
    <source>
        <dbReference type="ARBA" id="ARBA00022763"/>
    </source>
</evidence>
<keyword evidence="8 11" id="KW-0804">Transcription</keyword>
<reference evidence="14" key="4">
    <citation type="journal article" date="2015" name="PLoS ONE">
        <title>Comprehensive Evaluation of Toxoplasma gondii VEG and Neospora caninum LIV Genomes with Tachyzoite Stage Transcriptome and Proteome Defines Novel Transcript Features.</title>
        <authorList>
            <person name="Ramaprasad A."/>
            <person name="Mourier T."/>
            <person name="Naeem R."/>
            <person name="Malas T.B."/>
            <person name="Moussa E."/>
            <person name="Panigrahi A."/>
            <person name="Vermont S.J."/>
            <person name="Otto T.D."/>
            <person name="Wastling J."/>
            <person name="Pain A."/>
        </authorList>
    </citation>
    <scope>NUCLEOTIDE SEQUENCE</scope>
    <source>
        <strain evidence="14">Liverpool</strain>
    </source>
</reference>
<reference evidence="15" key="3">
    <citation type="journal article" date="2012" name="PLoS Pathog.">
        <title>Comparative genomics of the apicomplexan parasites Toxoplasma gondii and Neospora caninum: Coccidia differing in host range and transmission strategy.</title>
        <authorList>
            <person name="Reid A.J."/>
            <person name="Vermont S.J."/>
            <person name="Cotton J.A."/>
            <person name="Harris D."/>
            <person name="Hill-Cawthorne G.A."/>
            <person name="Konen-Waisman S."/>
            <person name="Latham S.M."/>
            <person name="Mourier T."/>
            <person name="Norton R."/>
            <person name="Quail M.A."/>
            <person name="Sanders M."/>
            <person name="Shanmugam D."/>
            <person name="Sohal A."/>
            <person name="Wasmuth J.D."/>
            <person name="Brunk B."/>
            <person name="Grigg M.E."/>
            <person name="Howard J.C."/>
            <person name="Parkinson J."/>
            <person name="Roos D.S."/>
            <person name="Trees A.J."/>
            <person name="Berriman M."/>
            <person name="Pain A."/>
            <person name="Wastling J.M."/>
        </authorList>
    </citation>
    <scope>NUCLEOTIDE SEQUENCE [LARGE SCALE GENOMIC DNA]</scope>
    <source>
        <strain evidence="15">Liverpool</strain>
    </source>
</reference>
<comment type="similarity">
    <text evidence="2 11">Belongs to the TFB4 family.</text>
</comment>
<dbReference type="InterPro" id="IPR036465">
    <property type="entry name" value="vWFA_dom_sf"/>
</dbReference>
<keyword evidence="5 11" id="KW-0863">Zinc-finger</keyword>
<evidence type="ECO:0000256" key="6">
    <source>
        <dbReference type="ARBA" id="ARBA00022833"/>
    </source>
</evidence>
<dbReference type="EMBL" id="FR823385">
    <property type="protein sequence ID" value="CBZ50838.1"/>
    <property type="molecule type" value="Genomic_DNA"/>
</dbReference>
<dbReference type="Proteomes" id="UP000007494">
    <property type="component" value="Chromosome IX"/>
</dbReference>
<feature type="compositionally biased region" description="Low complexity" evidence="12">
    <location>
        <begin position="80"/>
        <end position="93"/>
    </location>
</feature>
<sequence>MQPPDPPSGDLPPSSSSSSSSSHLSSSLVGGAEASGAEEKNGEGAGVGPLSAARTAPSLGLNPVPGCALPVGERVKREQPASPSSRPAPEASRLVPADCLVLRAARSGPSTHAAPRDAPAEASGLLTAETARTGASAESSLGARRKSASQALPSPPLKPPETPGSAARLSMCDSAVVIVVDLNGRVWRNRHFAFRKDDKDKAAKKAAGGPKGANAESEKPPLQAFLSFLECALCGFVRALTLLTPCSEVAVVAMNERTSAVLVSGRVPNLLVEAAGLGGFFTTMMTRVAQFAANLPLSSPGRDVKGVKAERDAGGERRPEGASDRVKRLKTERTEAACAAVATTETPEGETRAAPAGAPPGGGHVDAVGASGRSLCGEDSMLAGALSLALCYLNKVAKRSARPPERRVLLLDGSLDRSYSSQYMPLMNLAFAAAKGNIVIDCCALCPNPSTISEQLCDISRGVHLKFSQAAPASTSGNSHLDGGLALLQLLLFWIFPSVSLRPAIAALSVHRGRSNAAVCFCHHRPVEVCCICSCCLAIYCSEKDAQTGKERISCDVCKSRFSRGLLKNKMAGGVDLPSY</sequence>
<evidence type="ECO:0000256" key="7">
    <source>
        <dbReference type="ARBA" id="ARBA00023015"/>
    </source>
</evidence>
<dbReference type="RefSeq" id="XP_003880871.1">
    <property type="nucleotide sequence ID" value="XM_003880822.1"/>
</dbReference>
<dbReference type="Gene3D" id="3.40.50.410">
    <property type="entry name" value="von Willebrand factor, type A domain"/>
    <property type="match status" value="1"/>
</dbReference>
<dbReference type="GO" id="GO:0006355">
    <property type="term" value="P:regulation of DNA-templated transcription"/>
    <property type="evidence" value="ECO:0007669"/>
    <property type="project" value="InterPro"/>
</dbReference>
<protein>
    <submittedName>
        <fullName evidence="14">RNA polymerase II transcription factor B subunit 4</fullName>
    </submittedName>
</protein>
<feature type="compositionally biased region" description="Pro residues" evidence="12">
    <location>
        <begin position="153"/>
        <end position="162"/>
    </location>
</feature>
<evidence type="ECO:0000256" key="11">
    <source>
        <dbReference type="RuleBase" id="RU368090"/>
    </source>
</evidence>
<dbReference type="GO" id="GO:0006289">
    <property type="term" value="P:nucleotide-excision repair"/>
    <property type="evidence" value="ECO:0007669"/>
    <property type="project" value="UniProtKB-UniRule"/>
</dbReference>
<feature type="region of interest" description="Disordered" evidence="12">
    <location>
        <begin position="1"/>
        <end position="94"/>
    </location>
</feature>
<dbReference type="GO" id="GO:0005675">
    <property type="term" value="C:transcription factor TFIIH holo complex"/>
    <property type="evidence" value="ECO:0007669"/>
    <property type="project" value="UniProtKB-UniRule"/>
</dbReference>
<feature type="region of interest" description="Disordered" evidence="12">
    <location>
        <begin position="198"/>
        <end position="218"/>
    </location>
</feature>
<dbReference type="InterPro" id="IPR004600">
    <property type="entry name" value="TFIIH_Tfb4/GTF2H3"/>
</dbReference>
<evidence type="ECO:0000313" key="14">
    <source>
        <dbReference type="EMBL" id="CEL68139.1"/>
    </source>
</evidence>
<dbReference type="OMA" id="PVEVCCI"/>
<feature type="region of interest" description="Disordered" evidence="12">
    <location>
        <begin position="302"/>
        <end position="327"/>
    </location>
</feature>
<keyword evidence="4 11" id="KW-0227">DNA damage</keyword>
<keyword evidence="7 11" id="KW-0805">Transcription regulation</keyword>
<dbReference type="GeneID" id="13441872"/>
<comment type="subcellular location">
    <subcellularLocation>
        <location evidence="1 11">Nucleus</location>
    </subcellularLocation>
</comment>
<proteinExistence type="inferred from homology"/>
<gene>
    <name evidence="14" type="ORF">BN1204_039130</name>
    <name evidence="13" type="ORF">NCLIV_039130</name>
</gene>
<reference evidence="13" key="2">
    <citation type="submission" date="2011-03" db="EMBL/GenBank/DDBJ databases">
        <title>Comparative genomics and transcriptomics of Neospora caninum and Toxoplasma gondii.</title>
        <authorList>
            <person name="Reid A.J."/>
            <person name="Sohal A."/>
            <person name="Harris D."/>
            <person name="Quail M."/>
            <person name="Sanders M."/>
            <person name="Berriman M."/>
            <person name="Wastling J.M."/>
            <person name="Pain A."/>
        </authorList>
    </citation>
    <scope>NUCLEOTIDE SEQUENCE</scope>
    <source>
        <strain evidence="13">Liverpool</strain>
    </source>
</reference>
<feature type="compositionally biased region" description="Low complexity" evidence="12">
    <location>
        <begin position="11"/>
        <end position="28"/>
    </location>
</feature>
<feature type="region of interest" description="Disordered" evidence="12">
    <location>
        <begin position="130"/>
        <end position="166"/>
    </location>
</feature>
<evidence type="ECO:0000256" key="1">
    <source>
        <dbReference type="ARBA" id="ARBA00004123"/>
    </source>
</evidence>
<dbReference type="EMBL" id="LN714484">
    <property type="protein sequence ID" value="CEL68139.1"/>
    <property type="molecule type" value="Genomic_DNA"/>
</dbReference>
<dbReference type="AlphaFoldDB" id="F0VB16"/>
<evidence type="ECO:0000256" key="12">
    <source>
        <dbReference type="SAM" id="MobiDB-lite"/>
    </source>
</evidence>
<keyword evidence="9 11" id="KW-0234">DNA repair</keyword>
<accession>F0VB16</accession>
<name>F0VB16_NEOCL</name>
<dbReference type="Pfam" id="PF03850">
    <property type="entry name" value="Tfb4"/>
    <property type="match status" value="1"/>
</dbReference>
<keyword evidence="6 11" id="KW-0862">Zinc</keyword>
<evidence type="ECO:0000256" key="9">
    <source>
        <dbReference type="ARBA" id="ARBA00023204"/>
    </source>
</evidence>
<evidence type="ECO:0000313" key="13">
    <source>
        <dbReference type="EMBL" id="CBZ50838.1"/>
    </source>
</evidence>
<feature type="compositionally biased region" description="Pro residues" evidence="12">
    <location>
        <begin position="1"/>
        <end position="10"/>
    </location>
</feature>
<feature type="compositionally biased region" description="Low complexity" evidence="12">
    <location>
        <begin position="205"/>
        <end position="215"/>
    </location>
</feature>
<evidence type="ECO:0000256" key="3">
    <source>
        <dbReference type="ARBA" id="ARBA00022723"/>
    </source>
</evidence>
<dbReference type="VEuPathDB" id="ToxoDB:NCLIV_039130"/>
<dbReference type="OrthoDB" id="331623at2759"/>
<keyword evidence="15" id="KW-1185">Reference proteome</keyword>
<dbReference type="PANTHER" id="PTHR12831:SF0">
    <property type="entry name" value="GENERAL TRANSCRIPTION FACTOR IIH SUBUNIT 3"/>
    <property type="match status" value="1"/>
</dbReference>
<feature type="region of interest" description="Disordered" evidence="12">
    <location>
        <begin position="340"/>
        <end position="361"/>
    </location>
</feature>
<dbReference type="GO" id="GO:0000439">
    <property type="term" value="C:transcription factor TFIIH core complex"/>
    <property type="evidence" value="ECO:0007669"/>
    <property type="project" value="UniProtKB-UniRule"/>
</dbReference>
<keyword evidence="3 11" id="KW-0479">Metal-binding</keyword>
<evidence type="ECO:0000256" key="10">
    <source>
        <dbReference type="ARBA" id="ARBA00023242"/>
    </source>
</evidence>
<organism evidence="13 15">
    <name type="scientific">Neospora caninum (strain Liverpool)</name>
    <dbReference type="NCBI Taxonomy" id="572307"/>
    <lineage>
        <taxon>Eukaryota</taxon>
        <taxon>Sar</taxon>
        <taxon>Alveolata</taxon>
        <taxon>Apicomplexa</taxon>
        <taxon>Conoidasida</taxon>
        <taxon>Coccidia</taxon>
        <taxon>Eucoccidiorida</taxon>
        <taxon>Eimeriorina</taxon>
        <taxon>Sarcocystidae</taxon>
        <taxon>Neospora</taxon>
    </lineage>
</organism>
<dbReference type="PANTHER" id="PTHR12831">
    <property type="entry name" value="TRANSCRIPTION INITIATION FACTOR IIH TFIIH , POLYPEPTIDE 3-RELATED"/>
    <property type="match status" value="1"/>
</dbReference>
<dbReference type="eggNOG" id="KOG2487">
    <property type="taxonomic scope" value="Eukaryota"/>
</dbReference>
<keyword evidence="10 11" id="KW-0539">Nucleus</keyword>
<evidence type="ECO:0000256" key="2">
    <source>
        <dbReference type="ARBA" id="ARBA00005273"/>
    </source>
</evidence>
<evidence type="ECO:0000256" key="5">
    <source>
        <dbReference type="ARBA" id="ARBA00022771"/>
    </source>
</evidence>
<dbReference type="InParanoid" id="F0VB16"/>
<dbReference type="GO" id="GO:0008270">
    <property type="term" value="F:zinc ion binding"/>
    <property type="evidence" value="ECO:0007669"/>
    <property type="project" value="UniProtKB-KW"/>
</dbReference>
<evidence type="ECO:0000313" key="15">
    <source>
        <dbReference type="Proteomes" id="UP000007494"/>
    </source>
</evidence>
<evidence type="ECO:0000256" key="8">
    <source>
        <dbReference type="ARBA" id="ARBA00023163"/>
    </source>
</evidence>
<reference evidence="13" key="1">
    <citation type="submission" date="2011-02" db="EMBL/GenBank/DDBJ databases">
        <authorList>
            <person name="Aslett M."/>
        </authorList>
    </citation>
    <scope>NUCLEOTIDE SEQUENCE</scope>
    <source>
        <strain evidence="13">Liverpool</strain>
    </source>
</reference>